<keyword evidence="1" id="KW-0853">WD repeat</keyword>
<reference evidence="5" key="1">
    <citation type="submission" date="2021-01" db="EMBL/GenBank/DDBJ databases">
        <title>Caligus Genome Assembly.</title>
        <authorList>
            <person name="Gallardo-Escarate C."/>
        </authorList>
    </citation>
    <scope>NUCLEOTIDE SEQUENCE [LARGE SCALE GENOMIC DNA]</scope>
</reference>
<gene>
    <name evidence="4" type="ORF">FKW44_001243</name>
</gene>
<dbReference type="AlphaFoldDB" id="A0A7T8KIJ2"/>
<dbReference type="Pfam" id="PF02138">
    <property type="entry name" value="Beach"/>
    <property type="match status" value="1"/>
</dbReference>
<evidence type="ECO:0000313" key="4">
    <source>
        <dbReference type="EMBL" id="QQP56549.1"/>
    </source>
</evidence>
<name>A0A7T8KIJ2_CALRO</name>
<feature type="non-terminal residue" evidence="4">
    <location>
        <position position="531"/>
    </location>
</feature>
<dbReference type="EMBL" id="CP045890">
    <property type="protein sequence ID" value="QQP56549.1"/>
    <property type="molecule type" value="Genomic_DNA"/>
</dbReference>
<dbReference type="InterPro" id="IPR000409">
    <property type="entry name" value="BEACH_dom"/>
</dbReference>
<sequence>MEDEILTLLFTGLFTGNMCLSDIFIDETLMVNLHPDIHSNLIPAPCPLTPSSTTPHLPESLNIALNDWMSGRLSNFEYLMILNNLSGRNTHNPNYYPILPWVRDFSSPTGGWRDLSKSKFRLNKGDQQLDLTYSSLLQCNEAVGNVGEAPSKKSLSAPHHVSDLLSEITYYVYKARVTKKEVLCKYVRSRWVPHEYPSSIGRLMEWTPDECIPDFYSDPHLFSSIHEDLGDLELPPWTSNPTEFIQWHRESLESHYVSERLHQWIDLTFGYKLTGSAAVRAKNVCLHLADEHTDLRDNGVMQLFNSPHPARGSRKTYFSYSPPPIESLPLRSSSNLSNGGSESIDENISTKKITLPSEYDPLAALSEVESNFAFLTKSYATALNNDTLSNLENSHPSKTNNPSNRDLTNLGALILELFVYKKFSCLGARPSLESRLALAKYLLKHEAFSIPMSVRDTAGSLLSTDSEDISSLSGSPSAKMLLNPFISSLPFLPHFQVFAETSRNISIIDEFIRQNPSSLTALQIEDLHQIK</sequence>
<dbReference type="PROSITE" id="PS50197">
    <property type="entry name" value="BEACH"/>
    <property type="match status" value="1"/>
</dbReference>
<evidence type="ECO:0000256" key="2">
    <source>
        <dbReference type="ARBA" id="ARBA00022737"/>
    </source>
</evidence>
<dbReference type="SMART" id="SM01026">
    <property type="entry name" value="Beach"/>
    <property type="match status" value="1"/>
</dbReference>
<dbReference type="InterPro" id="IPR036372">
    <property type="entry name" value="BEACH_dom_sf"/>
</dbReference>
<dbReference type="PANTHER" id="PTHR46866">
    <property type="entry name" value="GH12955P"/>
    <property type="match status" value="1"/>
</dbReference>
<proteinExistence type="predicted"/>
<dbReference type="FunFam" id="1.10.1540.10:FF:000003">
    <property type="entry name" value="WD repeat-containing protein 81 isoform X1"/>
    <property type="match status" value="1"/>
</dbReference>
<evidence type="ECO:0000256" key="1">
    <source>
        <dbReference type="ARBA" id="ARBA00022574"/>
    </source>
</evidence>
<accession>A0A7T8KIJ2</accession>
<feature type="domain" description="BEACH" evidence="3">
    <location>
        <begin position="53"/>
        <end position="335"/>
    </location>
</feature>
<dbReference type="SUPFAM" id="SSF81837">
    <property type="entry name" value="BEACH domain"/>
    <property type="match status" value="1"/>
</dbReference>
<protein>
    <submittedName>
        <fullName evidence="4">LOC100169061</fullName>
    </submittedName>
</protein>
<dbReference type="CDD" id="cd06071">
    <property type="entry name" value="Beach"/>
    <property type="match status" value="1"/>
</dbReference>
<dbReference type="OrthoDB" id="29306at2759"/>
<evidence type="ECO:0000313" key="5">
    <source>
        <dbReference type="Proteomes" id="UP000595437"/>
    </source>
</evidence>
<keyword evidence="5" id="KW-1185">Reference proteome</keyword>
<dbReference type="PANTHER" id="PTHR46866:SF1">
    <property type="entry name" value="GH12955P"/>
    <property type="match status" value="1"/>
</dbReference>
<organism evidence="4 5">
    <name type="scientific">Caligus rogercresseyi</name>
    <name type="common">Sea louse</name>
    <dbReference type="NCBI Taxonomy" id="217165"/>
    <lineage>
        <taxon>Eukaryota</taxon>
        <taxon>Metazoa</taxon>
        <taxon>Ecdysozoa</taxon>
        <taxon>Arthropoda</taxon>
        <taxon>Crustacea</taxon>
        <taxon>Multicrustacea</taxon>
        <taxon>Hexanauplia</taxon>
        <taxon>Copepoda</taxon>
        <taxon>Siphonostomatoida</taxon>
        <taxon>Caligidae</taxon>
        <taxon>Caligus</taxon>
    </lineage>
</organism>
<evidence type="ECO:0000259" key="3">
    <source>
        <dbReference type="PROSITE" id="PS50197"/>
    </source>
</evidence>
<dbReference type="Proteomes" id="UP000595437">
    <property type="component" value="Chromosome 1"/>
</dbReference>
<keyword evidence="2" id="KW-0677">Repeat</keyword>
<dbReference type="Gene3D" id="1.10.1540.10">
    <property type="entry name" value="BEACH domain"/>
    <property type="match status" value="1"/>
</dbReference>